<proteinExistence type="predicted"/>
<organism evidence="1 2">
    <name type="scientific">Methanocaldococcus villosus KIN24-T80</name>
    <dbReference type="NCBI Taxonomy" id="1069083"/>
    <lineage>
        <taxon>Archaea</taxon>
        <taxon>Methanobacteriati</taxon>
        <taxon>Methanobacteriota</taxon>
        <taxon>Methanomada group</taxon>
        <taxon>Methanococci</taxon>
        <taxon>Methanococcales</taxon>
        <taxon>Methanocaldococcaceae</taxon>
        <taxon>Methanocaldococcus</taxon>
    </lineage>
</organism>
<sequence>MVIKDPSPNDELVYDKEFKIYVDPIVKQFLDGGKIKLVYKKSIFGEGVNVVIC</sequence>
<comment type="caution">
    <text evidence="1">The sequence shown here is derived from an EMBL/GenBank/DDBJ whole genome shotgun (WGS) entry which is preliminary data.</text>
</comment>
<dbReference type="Proteomes" id="UP000053695">
    <property type="component" value="Unassembled WGS sequence"/>
</dbReference>
<gene>
    <name evidence="1" type="ORF">J422_04700</name>
</gene>
<evidence type="ECO:0000313" key="2">
    <source>
        <dbReference type="Proteomes" id="UP000053695"/>
    </source>
</evidence>
<name>N6VS83_9EURY</name>
<protein>
    <submittedName>
        <fullName evidence="1">HesB-like (Seleno)protein</fullName>
    </submittedName>
</protein>
<dbReference type="AlphaFoldDB" id="N6VS83"/>
<reference evidence="1 2" key="1">
    <citation type="journal article" date="2013" name="Genome Announc.">
        <title>Draft Genome Sequence of a Highly Flagellated, Fast-Swimming Archaeon, Methanocaldococcus villosus Strain KIN24-T80 (DSM 22612).</title>
        <authorList>
            <person name="Thennarasu S."/>
            <person name="Polireddy D."/>
            <person name="Antony A."/>
            <person name="Yada M.R."/>
            <person name="Algarawi S."/>
            <person name="Sivakumar N."/>
        </authorList>
    </citation>
    <scope>NUCLEOTIDE SEQUENCE [LARGE SCALE GENOMIC DNA]</scope>
    <source>
        <strain evidence="1 2">KIN24-T80</strain>
    </source>
</reference>
<dbReference type="EMBL" id="APMM01000030">
    <property type="protein sequence ID" value="ENN96011.1"/>
    <property type="molecule type" value="Genomic_DNA"/>
</dbReference>
<dbReference type="STRING" id="1069083.GCA_000371805_00959"/>
<evidence type="ECO:0000313" key="1">
    <source>
        <dbReference type="EMBL" id="ENN96011.1"/>
    </source>
</evidence>
<accession>N6VS83</accession>
<keyword evidence="2" id="KW-1185">Reference proteome</keyword>
<dbReference type="PATRIC" id="fig|1069083.5.peg.919"/>
<dbReference type="OrthoDB" id="61368at2157"/>